<accession>A0A4U5NT99</accession>
<name>A0A4U5NT99_STECR</name>
<comment type="caution">
    <text evidence="1">The sequence shown here is derived from an EMBL/GenBank/DDBJ whole genome shotgun (WGS) entry which is preliminary data.</text>
</comment>
<organism evidence="1 2">
    <name type="scientific">Steinernema carpocapsae</name>
    <name type="common">Entomopathogenic nematode</name>
    <dbReference type="NCBI Taxonomy" id="34508"/>
    <lineage>
        <taxon>Eukaryota</taxon>
        <taxon>Metazoa</taxon>
        <taxon>Ecdysozoa</taxon>
        <taxon>Nematoda</taxon>
        <taxon>Chromadorea</taxon>
        <taxon>Rhabditida</taxon>
        <taxon>Tylenchina</taxon>
        <taxon>Panagrolaimomorpha</taxon>
        <taxon>Strongyloidoidea</taxon>
        <taxon>Steinernematidae</taxon>
        <taxon>Steinernema</taxon>
    </lineage>
</organism>
<evidence type="ECO:0000313" key="2">
    <source>
        <dbReference type="Proteomes" id="UP000298663"/>
    </source>
</evidence>
<dbReference type="OrthoDB" id="5800718at2759"/>
<dbReference type="InterPro" id="IPR011992">
    <property type="entry name" value="EF-hand-dom_pair"/>
</dbReference>
<reference evidence="1 2" key="1">
    <citation type="journal article" date="2015" name="Genome Biol.">
        <title>Comparative genomics of Steinernema reveals deeply conserved gene regulatory networks.</title>
        <authorList>
            <person name="Dillman A.R."/>
            <person name="Macchietto M."/>
            <person name="Porter C.F."/>
            <person name="Rogers A."/>
            <person name="Williams B."/>
            <person name="Antoshechkin I."/>
            <person name="Lee M.M."/>
            <person name="Goodwin Z."/>
            <person name="Lu X."/>
            <person name="Lewis E.E."/>
            <person name="Goodrich-Blair H."/>
            <person name="Stock S.P."/>
            <person name="Adams B.J."/>
            <person name="Sternberg P.W."/>
            <person name="Mortazavi A."/>
        </authorList>
    </citation>
    <scope>NUCLEOTIDE SEQUENCE [LARGE SCALE GENOMIC DNA]</scope>
    <source>
        <strain evidence="1 2">ALL</strain>
    </source>
</reference>
<gene>
    <name evidence="1" type="ORF">L596_011240</name>
</gene>
<protein>
    <recommendedName>
        <fullName evidence="3">EF-hand domain-containing protein</fullName>
    </recommendedName>
</protein>
<dbReference type="Proteomes" id="UP000298663">
    <property type="component" value="Unassembled WGS sequence"/>
</dbReference>
<sequence>MSSELELDLNGHHDESDFFVAAVLESFDQFKNGTVDFSDVGNVIRCLNLCPSEAEVSELVGQLENSKNSENRVNAEHLMSRALSAIENKEWVPPSDALLQAAFETLAIEEPLTKSRLHHFMMTYALEKFRYIVV</sequence>
<dbReference type="SUPFAM" id="SSF47473">
    <property type="entry name" value="EF-hand"/>
    <property type="match status" value="1"/>
</dbReference>
<evidence type="ECO:0008006" key="3">
    <source>
        <dbReference type="Google" id="ProtNLM"/>
    </source>
</evidence>
<evidence type="ECO:0000313" key="1">
    <source>
        <dbReference type="EMBL" id="TKR86708.1"/>
    </source>
</evidence>
<dbReference type="STRING" id="34508.A0A4U5NT99"/>
<dbReference type="AlphaFoldDB" id="A0A4U5NT99"/>
<keyword evidence="2" id="KW-1185">Reference proteome</keyword>
<reference evidence="1 2" key="2">
    <citation type="journal article" date="2019" name="G3 (Bethesda)">
        <title>Hybrid Assembly of the Genome of the Entomopathogenic Nematode Steinernema carpocapsae Identifies the X-Chromosome.</title>
        <authorList>
            <person name="Serra L."/>
            <person name="Macchietto M."/>
            <person name="Macias-Munoz A."/>
            <person name="McGill C.J."/>
            <person name="Rodriguez I.M."/>
            <person name="Rodriguez B."/>
            <person name="Murad R."/>
            <person name="Mortazavi A."/>
        </authorList>
    </citation>
    <scope>NUCLEOTIDE SEQUENCE [LARGE SCALE GENOMIC DNA]</scope>
    <source>
        <strain evidence="1 2">ALL</strain>
    </source>
</reference>
<dbReference type="Gene3D" id="1.10.238.10">
    <property type="entry name" value="EF-hand"/>
    <property type="match status" value="1"/>
</dbReference>
<proteinExistence type="predicted"/>
<dbReference type="EMBL" id="AZBU02000003">
    <property type="protein sequence ID" value="TKR86708.1"/>
    <property type="molecule type" value="Genomic_DNA"/>
</dbReference>